<organism evidence="1">
    <name type="scientific">Arundo donax</name>
    <name type="common">Giant reed</name>
    <name type="synonym">Donax arundinaceus</name>
    <dbReference type="NCBI Taxonomy" id="35708"/>
    <lineage>
        <taxon>Eukaryota</taxon>
        <taxon>Viridiplantae</taxon>
        <taxon>Streptophyta</taxon>
        <taxon>Embryophyta</taxon>
        <taxon>Tracheophyta</taxon>
        <taxon>Spermatophyta</taxon>
        <taxon>Magnoliopsida</taxon>
        <taxon>Liliopsida</taxon>
        <taxon>Poales</taxon>
        <taxon>Poaceae</taxon>
        <taxon>PACMAD clade</taxon>
        <taxon>Arundinoideae</taxon>
        <taxon>Arundineae</taxon>
        <taxon>Arundo</taxon>
    </lineage>
</organism>
<name>A0A0A9ADR6_ARUDO</name>
<sequence length="61" mass="7255">MACPIWNAWSFFEKMHLWKCMTYEMHAKKSACTEVCPGWSYLHCLRWAFNFALTYIMPGGK</sequence>
<evidence type="ECO:0000313" key="1">
    <source>
        <dbReference type="EMBL" id="JAD49784.1"/>
    </source>
</evidence>
<reference evidence="1" key="2">
    <citation type="journal article" date="2015" name="Data Brief">
        <title>Shoot transcriptome of the giant reed, Arundo donax.</title>
        <authorList>
            <person name="Barrero R.A."/>
            <person name="Guerrero F.D."/>
            <person name="Moolhuijzen P."/>
            <person name="Goolsby J.A."/>
            <person name="Tidwell J."/>
            <person name="Bellgard S.E."/>
            <person name="Bellgard M.I."/>
        </authorList>
    </citation>
    <scope>NUCLEOTIDE SEQUENCE</scope>
    <source>
        <tissue evidence="1">Shoot tissue taken approximately 20 cm above the soil surface</tissue>
    </source>
</reference>
<dbReference type="AlphaFoldDB" id="A0A0A9ADR6"/>
<proteinExistence type="predicted"/>
<reference evidence="1" key="1">
    <citation type="submission" date="2014-09" db="EMBL/GenBank/DDBJ databases">
        <authorList>
            <person name="Magalhaes I.L.F."/>
            <person name="Oliveira U."/>
            <person name="Santos F.R."/>
            <person name="Vidigal T.H.D.A."/>
            <person name="Brescovit A.D."/>
            <person name="Santos A.J."/>
        </authorList>
    </citation>
    <scope>NUCLEOTIDE SEQUENCE</scope>
    <source>
        <tissue evidence="1">Shoot tissue taken approximately 20 cm above the soil surface</tissue>
    </source>
</reference>
<dbReference type="EMBL" id="GBRH01248111">
    <property type="protein sequence ID" value="JAD49784.1"/>
    <property type="molecule type" value="Transcribed_RNA"/>
</dbReference>
<protein>
    <submittedName>
        <fullName evidence="1">Uncharacterized protein</fullName>
    </submittedName>
</protein>
<accession>A0A0A9ADR6</accession>